<dbReference type="PROSITE" id="PS51892">
    <property type="entry name" value="SUBTILASE"/>
    <property type="match status" value="1"/>
</dbReference>
<dbReference type="eggNOG" id="ENOG502QRA7">
    <property type="taxonomic scope" value="Eukaryota"/>
</dbReference>
<dbReference type="InterPro" id="IPR037045">
    <property type="entry name" value="S8pro/Inhibitor_I9_sf"/>
</dbReference>
<gene>
    <name evidence="11" type="ORF">AMTR_s00165p00065060</name>
</gene>
<dbReference type="MEROPS" id="S08.092"/>
<evidence type="ECO:0000313" key="12">
    <source>
        <dbReference type="Proteomes" id="UP000017836"/>
    </source>
</evidence>
<feature type="domain" description="Subtilisin-like protease fibronectin type-III" evidence="10">
    <location>
        <begin position="610"/>
        <end position="705"/>
    </location>
</feature>
<dbReference type="Pfam" id="PF05922">
    <property type="entry name" value="Inhibitor_I9"/>
    <property type="match status" value="1"/>
</dbReference>
<keyword evidence="4 7" id="KW-0378">Hydrolase</keyword>
<evidence type="ECO:0000256" key="7">
    <source>
        <dbReference type="PROSITE-ProRule" id="PRU01240"/>
    </source>
</evidence>
<evidence type="ECO:0000259" key="9">
    <source>
        <dbReference type="Pfam" id="PF05922"/>
    </source>
</evidence>
<dbReference type="InterPro" id="IPR041469">
    <property type="entry name" value="Subtilisin-like_FN3"/>
</dbReference>
<protein>
    <submittedName>
        <fullName evidence="11">Uncharacterized protein</fullName>
    </submittedName>
</protein>
<dbReference type="EMBL" id="KI392640">
    <property type="protein sequence ID" value="ERN12023.1"/>
    <property type="molecule type" value="Genomic_DNA"/>
</dbReference>
<organism evidence="11 12">
    <name type="scientific">Amborella trichopoda</name>
    <dbReference type="NCBI Taxonomy" id="13333"/>
    <lineage>
        <taxon>Eukaryota</taxon>
        <taxon>Viridiplantae</taxon>
        <taxon>Streptophyta</taxon>
        <taxon>Embryophyta</taxon>
        <taxon>Tracheophyta</taxon>
        <taxon>Spermatophyta</taxon>
        <taxon>Magnoliopsida</taxon>
        <taxon>Amborellales</taxon>
        <taxon>Amborellaceae</taxon>
        <taxon>Amborella</taxon>
    </lineage>
</organism>
<dbReference type="Gramene" id="ERN12023">
    <property type="protein sequence ID" value="ERN12023"/>
    <property type="gene ID" value="AMTR_s00165p00065060"/>
</dbReference>
<dbReference type="InterPro" id="IPR045051">
    <property type="entry name" value="SBT"/>
</dbReference>
<dbReference type="CDD" id="cd02120">
    <property type="entry name" value="PA_subtilisin_like"/>
    <property type="match status" value="1"/>
</dbReference>
<dbReference type="GO" id="GO:0004252">
    <property type="term" value="F:serine-type endopeptidase activity"/>
    <property type="evidence" value="ECO:0000318"/>
    <property type="project" value="GO_Central"/>
</dbReference>
<keyword evidence="12" id="KW-1185">Reference proteome</keyword>
<evidence type="ECO:0000259" key="8">
    <source>
        <dbReference type="Pfam" id="PF00082"/>
    </source>
</evidence>
<dbReference type="InterPro" id="IPR000209">
    <property type="entry name" value="Peptidase_S8/S53_dom"/>
</dbReference>
<dbReference type="InterPro" id="IPR034197">
    <property type="entry name" value="Peptidases_S8_3"/>
</dbReference>
<proteinExistence type="inferred from homology"/>
<dbReference type="Gene3D" id="3.50.30.30">
    <property type="match status" value="1"/>
</dbReference>
<dbReference type="InterPro" id="IPR036852">
    <property type="entry name" value="Peptidase_S8/S53_dom_sf"/>
</dbReference>
<feature type="domain" description="Peptidase S8/S53" evidence="8">
    <location>
        <begin position="103"/>
        <end position="554"/>
    </location>
</feature>
<evidence type="ECO:0000256" key="6">
    <source>
        <dbReference type="PIRSR" id="PIRSR615500-1"/>
    </source>
</evidence>
<dbReference type="PROSITE" id="PS00138">
    <property type="entry name" value="SUBTILASE_SER"/>
    <property type="match status" value="1"/>
</dbReference>
<dbReference type="FunFam" id="3.40.50.200:FF:000006">
    <property type="entry name" value="Subtilisin-like protease SBT1.5"/>
    <property type="match status" value="1"/>
</dbReference>
<feature type="active site" description="Charge relay system" evidence="6 7">
    <location>
        <position position="176"/>
    </location>
</feature>
<comment type="similarity">
    <text evidence="1 7">Belongs to the peptidase S8 family.</text>
</comment>
<dbReference type="PANTHER" id="PTHR10795">
    <property type="entry name" value="PROPROTEIN CONVERTASE SUBTILISIN/KEXIN"/>
    <property type="match status" value="1"/>
</dbReference>
<dbReference type="InterPro" id="IPR010259">
    <property type="entry name" value="S8pro/Inhibitor_I9"/>
</dbReference>
<dbReference type="Gene3D" id="3.30.70.80">
    <property type="entry name" value="Peptidase S8 propeptide/proteinase inhibitor I9"/>
    <property type="match status" value="1"/>
</dbReference>
<evidence type="ECO:0000313" key="11">
    <source>
        <dbReference type="EMBL" id="ERN12023.1"/>
    </source>
</evidence>
<accession>W1PVA4</accession>
<evidence type="ECO:0000256" key="1">
    <source>
        <dbReference type="ARBA" id="ARBA00011073"/>
    </source>
</evidence>
<dbReference type="GO" id="GO:0005576">
    <property type="term" value="C:extracellular region"/>
    <property type="evidence" value="ECO:0000318"/>
    <property type="project" value="GO_Central"/>
</dbReference>
<dbReference type="Gene3D" id="2.60.40.2310">
    <property type="match status" value="1"/>
</dbReference>
<evidence type="ECO:0000259" key="10">
    <source>
        <dbReference type="Pfam" id="PF17766"/>
    </source>
</evidence>
<dbReference type="Pfam" id="PF00082">
    <property type="entry name" value="Peptidase_S8"/>
    <property type="match status" value="1"/>
</dbReference>
<feature type="active site" description="Charge relay system" evidence="6 7">
    <location>
        <position position="111"/>
    </location>
</feature>
<reference evidence="12" key="1">
    <citation type="journal article" date="2013" name="Science">
        <title>The Amborella genome and the evolution of flowering plants.</title>
        <authorList>
            <consortium name="Amborella Genome Project"/>
        </authorList>
    </citation>
    <scope>NUCLEOTIDE SEQUENCE [LARGE SCALE GENOMIC DNA]</scope>
</reference>
<dbReference type="Pfam" id="PF17766">
    <property type="entry name" value="fn3_6"/>
    <property type="match status" value="1"/>
</dbReference>
<dbReference type="Gene3D" id="3.40.50.200">
    <property type="entry name" value="Peptidase S8/S53 domain"/>
    <property type="match status" value="1"/>
</dbReference>
<feature type="domain" description="Inhibitor I9" evidence="9">
    <location>
        <begin position="4"/>
        <end position="81"/>
    </location>
</feature>
<evidence type="ECO:0000256" key="2">
    <source>
        <dbReference type="ARBA" id="ARBA00022670"/>
    </source>
</evidence>
<dbReference type="Proteomes" id="UP000017836">
    <property type="component" value="Unassembled WGS sequence"/>
</dbReference>
<evidence type="ECO:0000256" key="5">
    <source>
        <dbReference type="ARBA" id="ARBA00022825"/>
    </source>
</evidence>
<dbReference type="GO" id="GO:0006508">
    <property type="term" value="P:proteolysis"/>
    <property type="evidence" value="ECO:0007669"/>
    <property type="project" value="UniProtKB-KW"/>
</dbReference>
<sequence length="725" mass="76994">MMQVHIVYLGQRLQEDFSAASLHLGILQQVLSGSSATESLVYSYRRSFNGFAAKLTQQEIEKLESMEGVVSIFPSQKKQLHTTRSWDFMGFTETVNRSLKWESDVVVGVIDTGIWPESASFSDEGFGPPPSKWKGTCQSSANFTCNKKLIGARFYKADKQFDPILDDPSPRDTIGHGTHTASTAAGRVVSDTSLFGLALGSARGAVPSARIAVYKVCWSDGCSDADMLAAFDDAIADGVDVISISIGHSIPLDYFMDSLAIGSFHAMKGGILTSISAGNDGPYAGSVTNVAPWTLTVAASSTDRKIINKVALGDGEILVGRAVNTFQLKGTTFPLIYGGDAPNTSAGYSSLESMYCSPNTLDRGVVKGKIVLCDIINKGEGALDANARGMIMRYDGYNDLAFSYPLPASLLNTTDGSKVYNYLKNSTSNSKVNILKSESIKDSEAPTVVSFSSRGPNLITPDILKPDLTAPGVDILAAWSPVASMSVFEGDKRSVKYNIISGTSMSCPHVSGAAAYVKSFNPTWSPAAIKSALMTTATPMSPTKNEDAEFAYGSGHIDPIKAVNPGLVYDAGEVDYVGMLCNQGYNTRTLRLVTGDNSTCSNVANGTVLDLNYPSFAYKVSSGVSFSATFSRTVTNVGVPPSVYNAFVNSASAFTVTVEPTQLSFKSIGEKKSFTVKVEGSMGTAVSASLVWSDGVHSVRSPIIVYVGYSSSESIEVQAPAPSPN</sequence>
<keyword evidence="2 7" id="KW-0645">Protease</keyword>
<keyword evidence="5 7" id="KW-0720">Serine protease</keyword>
<dbReference type="HOGENOM" id="CLU_000625_4_3_1"/>
<dbReference type="OMA" id="HKLANME"/>
<dbReference type="InterPro" id="IPR023828">
    <property type="entry name" value="Peptidase_S8_Ser-AS"/>
</dbReference>
<dbReference type="InterPro" id="IPR015500">
    <property type="entry name" value="Peptidase_S8_subtilisin-rel"/>
</dbReference>
<feature type="active site" description="Charge relay system" evidence="6 7">
    <location>
        <position position="504"/>
    </location>
</feature>
<evidence type="ECO:0000256" key="4">
    <source>
        <dbReference type="ARBA" id="ARBA00022801"/>
    </source>
</evidence>
<name>W1PVA4_AMBTC</name>
<dbReference type="CDD" id="cd04852">
    <property type="entry name" value="Peptidases_S8_3"/>
    <property type="match status" value="1"/>
</dbReference>
<dbReference type="AlphaFoldDB" id="W1PVA4"/>
<keyword evidence="3" id="KW-0732">Signal</keyword>
<dbReference type="PRINTS" id="PR00723">
    <property type="entry name" value="SUBTILISIN"/>
</dbReference>
<dbReference type="SUPFAM" id="SSF52743">
    <property type="entry name" value="Subtilisin-like"/>
    <property type="match status" value="1"/>
</dbReference>
<evidence type="ECO:0000256" key="3">
    <source>
        <dbReference type="ARBA" id="ARBA00022729"/>
    </source>
</evidence>